<gene>
    <name evidence="6" type="ORF">KO508_04180</name>
</gene>
<dbReference type="InterPro" id="IPR015590">
    <property type="entry name" value="Aldehyde_DH_dom"/>
</dbReference>
<comment type="similarity">
    <text evidence="1 4">Belongs to the aldehyde dehydrogenase family.</text>
</comment>
<keyword evidence="7" id="KW-1185">Reference proteome</keyword>
<accession>A0ABS6A6N8</accession>
<dbReference type="RefSeq" id="WP_216007045.1">
    <property type="nucleotide sequence ID" value="NZ_JAHKPV010000001.1"/>
</dbReference>
<dbReference type="PROSITE" id="PS00687">
    <property type="entry name" value="ALDEHYDE_DEHYDR_GLU"/>
    <property type="match status" value="1"/>
</dbReference>
<dbReference type="InterPro" id="IPR029510">
    <property type="entry name" value="Ald_DH_CS_GLU"/>
</dbReference>
<dbReference type="CDD" id="cd07103">
    <property type="entry name" value="ALDH_F5_SSADH_GabD"/>
    <property type="match status" value="1"/>
</dbReference>
<dbReference type="EMBL" id="JAHKPV010000001">
    <property type="protein sequence ID" value="MBU2873200.1"/>
    <property type="molecule type" value="Genomic_DNA"/>
</dbReference>
<evidence type="ECO:0000256" key="2">
    <source>
        <dbReference type="ARBA" id="ARBA00023002"/>
    </source>
</evidence>
<sequence length="484" mass="51703">MIESPLLGKMTGYIGGRWTDNEHGNTFDVYNPATGEVIAKVASMSESEVKAAVTAGKSALQLTTPYTIETRRKWLEDIRDALRANKEEVGRILCLEHGKPLNEAQGEVDYAAGFFDYCAKHIQALDAHTLPEKPKDCTWAVHYRPIGVTGLITPWNFPIGMIAKKLSAALAAGCPSVIKPASETPLTMIALFKLIDQHVSLPDGMVNLVMGKASVIGKVLCESPDVPMLSFTGSTEVGRKLVVDTADQIKKLALELGGNAPFIVFEDADLDVAADNLIANKFRGGGQTCVCANRIFVHEKVIDSFGEKLAERVNKMTVGDGITGDVDLGPLINKAGFDKVKRHLEDALSKGASLVAGKQPGDLGEGHLFFPPTVVSGVTPDMCCSREETFGPLVPMASFSSEEEVIEAGNDTEFGLASYVFTADAERAQRVAAGLRFGHVGWNTGTGPTPEAPFGGMKASGTGREGGLEGLFEFVEAQTIPRGF</sequence>
<dbReference type="Proteomes" id="UP000753376">
    <property type="component" value="Unassembled WGS sequence"/>
</dbReference>
<evidence type="ECO:0000256" key="1">
    <source>
        <dbReference type="ARBA" id="ARBA00009986"/>
    </source>
</evidence>
<dbReference type="PANTHER" id="PTHR43353">
    <property type="entry name" value="SUCCINATE-SEMIALDEHYDE DEHYDROGENASE, MITOCHONDRIAL"/>
    <property type="match status" value="1"/>
</dbReference>
<evidence type="ECO:0000259" key="5">
    <source>
        <dbReference type="Pfam" id="PF00171"/>
    </source>
</evidence>
<feature type="active site" evidence="3">
    <location>
        <position position="255"/>
    </location>
</feature>
<protein>
    <submittedName>
        <fullName evidence="6">NAD-dependent succinate-semialdehyde dehydrogenase</fullName>
    </submittedName>
</protein>
<evidence type="ECO:0000256" key="4">
    <source>
        <dbReference type="RuleBase" id="RU003345"/>
    </source>
</evidence>
<proteinExistence type="inferred from homology"/>
<dbReference type="Pfam" id="PF00171">
    <property type="entry name" value="Aldedh"/>
    <property type="match status" value="1"/>
</dbReference>
<reference evidence="6 7" key="1">
    <citation type="submission" date="2021-05" db="EMBL/GenBank/DDBJ databases">
        <title>Draft genomes of bacteria isolated from model marine particles.</title>
        <authorList>
            <person name="Datta M.S."/>
            <person name="Schwartzman J.A."/>
            <person name="Enke T.N."/>
            <person name="Saavedra J."/>
            <person name="Cermak N."/>
            <person name="Cordero O.X."/>
        </authorList>
    </citation>
    <scope>NUCLEOTIDE SEQUENCE [LARGE SCALE GENOMIC DNA]</scope>
    <source>
        <strain evidence="6 7">D2M19</strain>
    </source>
</reference>
<comment type="caution">
    <text evidence="6">The sequence shown here is derived from an EMBL/GenBank/DDBJ whole genome shotgun (WGS) entry which is preliminary data.</text>
</comment>
<feature type="domain" description="Aldehyde dehydrogenase" evidence="5">
    <location>
        <begin position="18"/>
        <end position="480"/>
    </location>
</feature>
<dbReference type="PANTHER" id="PTHR43353:SF5">
    <property type="entry name" value="SUCCINATE-SEMIALDEHYDE DEHYDROGENASE, MITOCHONDRIAL"/>
    <property type="match status" value="1"/>
</dbReference>
<dbReference type="InterPro" id="IPR050740">
    <property type="entry name" value="Aldehyde_DH_Superfamily"/>
</dbReference>
<evidence type="ECO:0000313" key="6">
    <source>
        <dbReference type="EMBL" id="MBU2873200.1"/>
    </source>
</evidence>
<evidence type="ECO:0000256" key="3">
    <source>
        <dbReference type="PROSITE-ProRule" id="PRU10007"/>
    </source>
</evidence>
<name>A0ABS6A6N8_9GAMM</name>
<organism evidence="6 7">
    <name type="scientific">Marinobacter salexigens</name>
    <dbReference type="NCBI Taxonomy" id="1925763"/>
    <lineage>
        <taxon>Bacteria</taxon>
        <taxon>Pseudomonadati</taxon>
        <taxon>Pseudomonadota</taxon>
        <taxon>Gammaproteobacteria</taxon>
        <taxon>Pseudomonadales</taxon>
        <taxon>Marinobacteraceae</taxon>
        <taxon>Marinobacter</taxon>
    </lineage>
</organism>
<keyword evidence="2 4" id="KW-0560">Oxidoreductase</keyword>
<evidence type="ECO:0000313" key="7">
    <source>
        <dbReference type="Proteomes" id="UP000753376"/>
    </source>
</evidence>